<protein>
    <submittedName>
        <fullName evidence="6">Iron dicitrate transport regulator FecR</fullName>
    </submittedName>
</protein>
<dbReference type="SUPFAM" id="SSF46689">
    <property type="entry name" value="Homeodomain-like"/>
    <property type="match status" value="1"/>
</dbReference>
<dbReference type="SUPFAM" id="SSF53697">
    <property type="entry name" value="SIS domain"/>
    <property type="match status" value="1"/>
</dbReference>
<accession>A0A0X3TY08</accession>
<dbReference type="GO" id="GO:0097367">
    <property type="term" value="F:carbohydrate derivative binding"/>
    <property type="evidence" value="ECO:0007669"/>
    <property type="project" value="InterPro"/>
</dbReference>
<dbReference type="PROSITE" id="PS51071">
    <property type="entry name" value="HTH_RPIR"/>
    <property type="match status" value="1"/>
</dbReference>
<dbReference type="Proteomes" id="UP000053791">
    <property type="component" value="Unassembled WGS sequence"/>
</dbReference>
<dbReference type="InterPro" id="IPR047640">
    <property type="entry name" value="RpiR-like"/>
</dbReference>
<name>A0A0X3TY08_9RHOB</name>
<keyword evidence="2" id="KW-0238">DNA-binding</keyword>
<dbReference type="InterPro" id="IPR036388">
    <property type="entry name" value="WH-like_DNA-bd_sf"/>
</dbReference>
<dbReference type="PANTHER" id="PTHR30514">
    <property type="entry name" value="GLUCOKINASE"/>
    <property type="match status" value="1"/>
</dbReference>
<gene>
    <name evidence="6" type="ORF">AVO45_06285</name>
</gene>
<evidence type="ECO:0000259" key="5">
    <source>
        <dbReference type="PROSITE" id="PS51464"/>
    </source>
</evidence>
<keyword evidence="1" id="KW-0805">Transcription regulation</keyword>
<dbReference type="GO" id="GO:0003700">
    <property type="term" value="F:DNA-binding transcription factor activity"/>
    <property type="evidence" value="ECO:0007669"/>
    <property type="project" value="InterPro"/>
</dbReference>
<keyword evidence="7" id="KW-1185">Reference proteome</keyword>
<dbReference type="GO" id="GO:1901135">
    <property type="term" value="P:carbohydrate derivative metabolic process"/>
    <property type="evidence" value="ECO:0007669"/>
    <property type="project" value="InterPro"/>
</dbReference>
<dbReference type="InterPro" id="IPR001347">
    <property type="entry name" value="SIS_dom"/>
</dbReference>
<sequence>MPPTRAQITARLRAGIDELPPQLQAVAKHIIDHPGDFGIDPIRVTAARIGVSTNAIVRLAERMGFDGFEAFREPFRAALVTESEDRLGTDWLDRMAKGDTFARAQSALARNEINLVSRSLRLVGPEKLQAAVTHITQARRCFVTATRASYALAYYFHYVGRMALPGLQLVPRHMGSALDDLLDADQGDCLLAITFTPYSAETIRSLRFARERGTRIVLLSDSEVIAPGIEPSVTLPVSIQSQHHFGCFAGAMVVLDCLLGHLVAAGGPEARQRIADYEAMREDTAAYWKGPRPPRIRSK</sequence>
<dbReference type="InterPro" id="IPR000281">
    <property type="entry name" value="HTH_RpiR"/>
</dbReference>
<evidence type="ECO:0000256" key="3">
    <source>
        <dbReference type="ARBA" id="ARBA00023163"/>
    </source>
</evidence>
<dbReference type="AlphaFoldDB" id="A0A0X3TY08"/>
<dbReference type="EMBL" id="LQBQ01000012">
    <property type="protein sequence ID" value="KUJ80643.1"/>
    <property type="molecule type" value="Genomic_DNA"/>
</dbReference>
<dbReference type="InterPro" id="IPR035472">
    <property type="entry name" value="RpiR-like_SIS"/>
</dbReference>
<evidence type="ECO:0000256" key="1">
    <source>
        <dbReference type="ARBA" id="ARBA00023015"/>
    </source>
</evidence>
<organism evidence="6 7">
    <name type="scientific">Ruegeria marisrubri</name>
    <dbReference type="NCBI Taxonomy" id="1685379"/>
    <lineage>
        <taxon>Bacteria</taxon>
        <taxon>Pseudomonadati</taxon>
        <taxon>Pseudomonadota</taxon>
        <taxon>Alphaproteobacteria</taxon>
        <taxon>Rhodobacterales</taxon>
        <taxon>Roseobacteraceae</taxon>
        <taxon>Ruegeria</taxon>
    </lineage>
</organism>
<comment type="caution">
    <text evidence="6">The sequence shown here is derived from an EMBL/GenBank/DDBJ whole genome shotgun (WGS) entry which is preliminary data.</text>
</comment>
<dbReference type="RefSeq" id="WP_068346115.1">
    <property type="nucleotide sequence ID" value="NZ_LQBQ01000012.1"/>
</dbReference>
<dbReference type="PANTHER" id="PTHR30514:SF18">
    <property type="entry name" value="RPIR-FAMILY TRANSCRIPTIONAL REGULATOR"/>
    <property type="match status" value="1"/>
</dbReference>
<dbReference type="OrthoDB" id="9814676at2"/>
<reference evidence="6 7" key="1">
    <citation type="submission" date="2015-12" db="EMBL/GenBank/DDBJ databases">
        <authorList>
            <person name="Shamseldin A."/>
            <person name="Moawad H."/>
            <person name="Abd El-Rahim W.M."/>
            <person name="Sadowsky M.J."/>
        </authorList>
    </citation>
    <scope>NUCLEOTIDE SEQUENCE [LARGE SCALE GENOMIC DNA]</scope>
    <source>
        <strain evidence="6 7">ZGT118</strain>
    </source>
</reference>
<dbReference type="InterPro" id="IPR046348">
    <property type="entry name" value="SIS_dom_sf"/>
</dbReference>
<dbReference type="PROSITE" id="PS51464">
    <property type="entry name" value="SIS"/>
    <property type="match status" value="1"/>
</dbReference>
<dbReference type="GO" id="GO:0003677">
    <property type="term" value="F:DNA binding"/>
    <property type="evidence" value="ECO:0007669"/>
    <property type="project" value="UniProtKB-KW"/>
</dbReference>
<dbReference type="STRING" id="1685379.AVO45_06285"/>
<dbReference type="Gene3D" id="3.40.50.10490">
    <property type="entry name" value="Glucose-6-phosphate isomerase like protein, domain 1"/>
    <property type="match status" value="1"/>
</dbReference>
<proteinExistence type="predicted"/>
<dbReference type="Pfam" id="PF01380">
    <property type="entry name" value="SIS"/>
    <property type="match status" value="1"/>
</dbReference>
<dbReference type="Gene3D" id="1.10.10.10">
    <property type="entry name" value="Winged helix-like DNA-binding domain superfamily/Winged helix DNA-binding domain"/>
    <property type="match status" value="1"/>
</dbReference>
<keyword evidence="3" id="KW-0804">Transcription</keyword>
<evidence type="ECO:0000259" key="4">
    <source>
        <dbReference type="PROSITE" id="PS51071"/>
    </source>
</evidence>
<evidence type="ECO:0000256" key="2">
    <source>
        <dbReference type="ARBA" id="ARBA00023125"/>
    </source>
</evidence>
<feature type="domain" description="SIS" evidence="5">
    <location>
        <begin position="131"/>
        <end position="268"/>
    </location>
</feature>
<dbReference type="InterPro" id="IPR009057">
    <property type="entry name" value="Homeodomain-like_sf"/>
</dbReference>
<evidence type="ECO:0000313" key="7">
    <source>
        <dbReference type="Proteomes" id="UP000053791"/>
    </source>
</evidence>
<evidence type="ECO:0000313" key="6">
    <source>
        <dbReference type="EMBL" id="KUJ80643.1"/>
    </source>
</evidence>
<dbReference type="CDD" id="cd05013">
    <property type="entry name" value="SIS_RpiR"/>
    <property type="match status" value="1"/>
</dbReference>
<feature type="domain" description="HTH rpiR-type" evidence="4">
    <location>
        <begin position="6"/>
        <end position="82"/>
    </location>
</feature>